<dbReference type="InterPro" id="IPR044074">
    <property type="entry name" value="PurU_ACT"/>
</dbReference>
<gene>
    <name evidence="3 6" type="primary">purU</name>
    <name evidence="6" type="ORF">GF068_06085</name>
</gene>
<dbReference type="GO" id="GO:0006189">
    <property type="term" value="P:'de novo' IMP biosynthetic process"/>
    <property type="evidence" value="ECO:0007669"/>
    <property type="project" value="UniProtKB-UniRule"/>
</dbReference>
<dbReference type="Proteomes" id="UP000440224">
    <property type="component" value="Unassembled WGS sequence"/>
</dbReference>
<dbReference type="UniPathway" id="UPA00074">
    <property type="reaction ID" value="UER00170"/>
</dbReference>
<accession>A0A6N7PMW3</accession>
<dbReference type="InterPro" id="IPR045865">
    <property type="entry name" value="ACT-like_dom_sf"/>
</dbReference>
<comment type="similarity">
    <text evidence="3">Belongs to the PurU family.</text>
</comment>
<comment type="catalytic activity">
    <reaction evidence="3">
        <text>(6R)-10-formyltetrahydrofolate + H2O = (6S)-5,6,7,8-tetrahydrofolate + formate + H(+)</text>
        <dbReference type="Rhea" id="RHEA:19833"/>
        <dbReference type="ChEBI" id="CHEBI:15377"/>
        <dbReference type="ChEBI" id="CHEBI:15378"/>
        <dbReference type="ChEBI" id="CHEBI:15740"/>
        <dbReference type="ChEBI" id="CHEBI:57453"/>
        <dbReference type="ChEBI" id="CHEBI:195366"/>
        <dbReference type="EC" id="3.5.1.10"/>
    </reaction>
</comment>
<keyword evidence="2 3" id="KW-0378">Hydrolase</keyword>
<dbReference type="InterPro" id="IPR004810">
    <property type="entry name" value="PurU"/>
</dbReference>
<dbReference type="CDD" id="cd08648">
    <property type="entry name" value="FMT_core_Formyl-FH4-Hydrolase_C"/>
    <property type="match status" value="1"/>
</dbReference>
<dbReference type="EMBL" id="WJIE01000001">
    <property type="protein sequence ID" value="MRG91494.1"/>
    <property type="molecule type" value="Genomic_DNA"/>
</dbReference>
<dbReference type="InterPro" id="IPR036477">
    <property type="entry name" value="Formyl_transf_N_sf"/>
</dbReference>
<sequence>MSSIVHATFLVAAPDQPGLVARLAGFFYNAGLNIVDAGNHTDVHAEGGPRFFMRMVVDVSGLSAPAASAALGGSSTRAALEGAFGDLATTLSATWSVRYGDLVQRVAILVTKDPACLYDLVLRQRSGELPCEIPLVLSNHPTLEPVAESFRIPFFCLPVTPDTKREQEKRILELCRRHHVDLVVLARYMQVLTEDFLNEAPPVINIHHGFLPAFQGAKPYHQAHARGVKMIGATAHYATKDLDQGPIIEQDVARVTHAMGPDEMARTGRDVERVVLSRAVRAHLERRVIVEGRRTIVL</sequence>
<dbReference type="SUPFAM" id="SSF53328">
    <property type="entry name" value="Formyltransferase"/>
    <property type="match status" value="1"/>
</dbReference>
<reference evidence="6 7" key="1">
    <citation type="submission" date="2019-10" db="EMBL/GenBank/DDBJ databases">
        <title>A soil myxobacterium in the family Polyangiaceae.</title>
        <authorList>
            <person name="Li Y."/>
            <person name="Wang J."/>
        </authorList>
    </citation>
    <scope>NUCLEOTIDE SEQUENCE [LARGE SCALE GENOMIC DNA]</scope>
    <source>
        <strain evidence="6 7">DSM 14734</strain>
    </source>
</reference>
<evidence type="ECO:0000313" key="6">
    <source>
        <dbReference type="EMBL" id="MRG91494.1"/>
    </source>
</evidence>
<protein>
    <recommendedName>
        <fullName evidence="3 4">Formyltetrahydrofolate deformylase</fullName>
        <ecNumber evidence="3 4">3.5.1.10</ecNumber>
    </recommendedName>
    <alternativeName>
        <fullName evidence="3">Formyl-FH(4) hydrolase</fullName>
    </alternativeName>
</protein>
<organism evidence="6 7">
    <name type="scientific">Polyangium spumosum</name>
    <dbReference type="NCBI Taxonomy" id="889282"/>
    <lineage>
        <taxon>Bacteria</taxon>
        <taxon>Pseudomonadati</taxon>
        <taxon>Myxococcota</taxon>
        <taxon>Polyangia</taxon>
        <taxon>Polyangiales</taxon>
        <taxon>Polyangiaceae</taxon>
        <taxon>Polyangium</taxon>
    </lineage>
</organism>
<evidence type="ECO:0000256" key="4">
    <source>
        <dbReference type="NCBIfam" id="TIGR00655"/>
    </source>
</evidence>
<dbReference type="PIRSF" id="PIRSF036480">
    <property type="entry name" value="FormyFH4_hydr"/>
    <property type="match status" value="1"/>
</dbReference>
<evidence type="ECO:0000313" key="7">
    <source>
        <dbReference type="Proteomes" id="UP000440224"/>
    </source>
</evidence>
<dbReference type="HAMAP" id="MF_01927">
    <property type="entry name" value="PurU"/>
    <property type="match status" value="1"/>
</dbReference>
<dbReference type="PANTHER" id="PTHR42706">
    <property type="entry name" value="FORMYLTETRAHYDROFOLATE DEFORMYLASE"/>
    <property type="match status" value="1"/>
</dbReference>
<keyword evidence="3" id="KW-0658">Purine biosynthesis</keyword>
<dbReference type="EC" id="3.5.1.10" evidence="3 4"/>
<dbReference type="SUPFAM" id="SSF55021">
    <property type="entry name" value="ACT-like"/>
    <property type="match status" value="1"/>
</dbReference>
<comment type="pathway">
    <text evidence="3">Purine metabolism; IMP biosynthesis via de novo pathway; formate from 10-formyl-5,6,7,8-tetrahydrofolate: step 1/1.</text>
</comment>
<comment type="function">
    <text evidence="3">Catalyzes the hydrolysis of 10-formyltetrahydrofolate (formyl-FH4) to formate and tetrahydrofolate (FH4).</text>
</comment>
<dbReference type="OrthoDB" id="9806170at2"/>
<dbReference type="InterPro" id="IPR002376">
    <property type="entry name" value="Formyl_transf_N"/>
</dbReference>
<name>A0A6N7PMW3_9BACT</name>
<dbReference type="Pfam" id="PF00551">
    <property type="entry name" value="Formyl_trans_N"/>
    <property type="match status" value="1"/>
</dbReference>
<dbReference type="NCBIfam" id="TIGR00655">
    <property type="entry name" value="PurU"/>
    <property type="match status" value="1"/>
</dbReference>
<dbReference type="InterPro" id="IPR041729">
    <property type="entry name" value="Formyl-FH4-Hydrolase_C"/>
</dbReference>
<keyword evidence="7" id="KW-1185">Reference proteome</keyword>
<dbReference type="CDD" id="cd04875">
    <property type="entry name" value="ACT_F4HF-DF"/>
    <property type="match status" value="1"/>
</dbReference>
<feature type="domain" description="ACT" evidence="5">
    <location>
        <begin position="8"/>
        <end position="96"/>
    </location>
</feature>
<dbReference type="AlphaFoldDB" id="A0A6N7PMW3"/>
<comment type="caution">
    <text evidence="6">The sequence shown here is derived from an EMBL/GenBank/DDBJ whole genome shotgun (WGS) entry which is preliminary data.</text>
</comment>
<dbReference type="PRINTS" id="PR01575">
    <property type="entry name" value="FFH4HYDRLASE"/>
</dbReference>
<evidence type="ECO:0000256" key="2">
    <source>
        <dbReference type="ARBA" id="ARBA00022801"/>
    </source>
</evidence>
<dbReference type="Gene3D" id="3.40.50.170">
    <property type="entry name" value="Formyl transferase, N-terminal domain"/>
    <property type="match status" value="1"/>
</dbReference>
<evidence type="ECO:0000259" key="5">
    <source>
        <dbReference type="PROSITE" id="PS51671"/>
    </source>
</evidence>
<dbReference type="GO" id="GO:0006730">
    <property type="term" value="P:one-carbon metabolic process"/>
    <property type="evidence" value="ECO:0007669"/>
    <property type="project" value="UniProtKB-KW"/>
</dbReference>
<evidence type="ECO:0000256" key="1">
    <source>
        <dbReference type="ARBA" id="ARBA00022563"/>
    </source>
</evidence>
<evidence type="ECO:0000256" key="3">
    <source>
        <dbReference type="HAMAP-Rule" id="MF_01927"/>
    </source>
</evidence>
<dbReference type="InterPro" id="IPR002912">
    <property type="entry name" value="ACT_dom"/>
</dbReference>
<dbReference type="Gene3D" id="3.30.70.260">
    <property type="match status" value="1"/>
</dbReference>
<dbReference type="GO" id="GO:0008864">
    <property type="term" value="F:formyltetrahydrofolate deformylase activity"/>
    <property type="evidence" value="ECO:0007669"/>
    <property type="project" value="UniProtKB-UniRule"/>
</dbReference>
<dbReference type="PANTHER" id="PTHR42706:SF1">
    <property type="entry name" value="FORMYLTETRAHYDROFOLATE DEFORMYLASE 2, MITOCHONDRIAL"/>
    <property type="match status" value="1"/>
</dbReference>
<keyword evidence="1 3" id="KW-0554">One-carbon metabolism</keyword>
<dbReference type="RefSeq" id="WP_153818278.1">
    <property type="nucleotide sequence ID" value="NZ_WJIE01000001.1"/>
</dbReference>
<dbReference type="PROSITE" id="PS51671">
    <property type="entry name" value="ACT"/>
    <property type="match status" value="1"/>
</dbReference>
<feature type="active site" evidence="3">
    <location>
        <position position="243"/>
    </location>
</feature>
<proteinExistence type="inferred from homology"/>
<dbReference type="NCBIfam" id="NF004684">
    <property type="entry name" value="PRK06027.1"/>
    <property type="match status" value="1"/>
</dbReference>